<reference evidence="2" key="2">
    <citation type="submission" date="2021-12" db="EMBL/GenBank/DDBJ databases">
        <title>Resequencing data analysis of finger millet.</title>
        <authorList>
            <person name="Hatakeyama M."/>
            <person name="Aluri S."/>
            <person name="Balachadran M.T."/>
            <person name="Sivarajan S.R."/>
            <person name="Poveda L."/>
            <person name="Shimizu-Inatsugi R."/>
            <person name="Schlapbach R."/>
            <person name="Sreeman S.M."/>
            <person name="Shimizu K.K."/>
        </authorList>
    </citation>
    <scope>NUCLEOTIDE SEQUENCE</scope>
</reference>
<feature type="region of interest" description="Disordered" evidence="1">
    <location>
        <begin position="32"/>
        <end position="53"/>
    </location>
</feature>
<evidence type="ECO:0000313" key="3">
    <source>
        <dbReference type="Proteomes" id="UP001054889"/>
    </source>
</evidence>
<proteinExistence type="predicted"/>
<accession>A0AAV5BVT5</accession>
<protein>
    <submittedName>
        <fullName evidence="2">Uncharacterized protein</fullName>
    </submittedName>
</protein>
<dbReference type="AlphaFoldDB" id="A0AAV5BVT5"/>
<organism evidence="2 3">
    <name type="scientific">Eleusine coracana subsp. coracana</name>
    <dbReference type="NCBI Taxonomy" id="191504"/>
    <lineage>
        <taxon>Eukaryota</taxon>
        <taxon>Viridiplantae</taxon>
        <taxon>Streptophyta</taxon>
        <taxon>Embryophyta</taxon>
        <taxon>Tracheophyta</taxon>
        <taxon>Spermatophyta</taxon>
        <taxon>Magnoliopsida</taxon>
        <taxon>Liliopsida</taxon>
        <taxon>Poales</taxon>
        <taxon>Poaceae</taxon>
        <taxon>PACMAD clade</taxon>
        <taxon>Chloridoideae</taxon>
        <taxon>Cynodonteae</taxon>
        <taxon>Eleusininae</taxon>
        <taxon>Eleusine</taxon>
    </lineage>
</organism>
<name>A0AAV5BVT5_ELECO</name>
<sequence length="114" mass="11801">MMDANAILRQAVGGGALLRACSVSHIEHHRHAGGGVATGNGRARASATTGSPAGKLARTWLRTVGGAVADERRGRTLQSAVPVRVWARNTNPFGTENSRFLGARNTSVCGAVGR</sequence>
<keyword evidence="3" id="KW-1185">Reference proteome</keyword>
<reference evidence="2" key="1">
    <citation type="journal article" date="2018" name="DNA Res.">
        <title>Multiple hybrid de novo genome assembly of finger millet, an orphan allotetraploid crop.</title>
        <authorList>
            <person name="Hatakeyama M."/>
            <person name="Aluri S."/>
            <person name="Balachadran M.T."/>
            <person name="Sivarajan S.R."/>
            <person name="Patrignani A."/>
            <person name="Gruter S."/>
            <person name="Poveda L."/>
            <person name="Shimizu-Inatsugi R."/>
            <person name="Baeten J."/>
            <person name="Francoijs K.J."/>
            <person name="Nataraja K.N."/>
            <person name="Reddy Y.A.N."/>
            <person name="Phadnis S."/>
            <person name="Ravikumar R.L."/>
            <person name="Schlapbach R."/>
            <person name="Sreeman S.M."/>
            <person name="Shimizu K.K."/>
        </authorList>
    </citation>
    <scope>NUCLEOTIDE SEQUENCE</scope>
</reference>
<evidence type="ECO:0000313" key="2">
    <source>
        <dbReference type="EMBL" id="GJM90116.1"/>
    </source>
</evidence>
<comment type="caution">
    <text evidence="2">The sequence shown here is derived from an EMBL/GenBank/DDBJ whole genome shotgun (WGS) entry which is preliminary data.</text>
</comment>
<dbReference type="Proteomes" id="UP001054889">
    <property type="component" value="Unassembled WGS sequence"/>
</dbReference>
<dbReference type="EMBL" id="BQKI01000003">
    <property type="protein sequence ID" value="GJM90116.1"/>
    <property type="molecule type" value="Genomic_DNA"/>
</dbReference>
<evidence type="ECO:0000256" key="1">
    <source>
        <dbReference type="SAM" id="MobiDB-lite"/>
    </source>
</evidence>
<gene>
    <name evidence="2" type="primary">ga06365</name>
    <name evidence="2" type="ORF">PR202_ga06365</name>
</gene>